<dbReference type="PIRSF" id="PIRSF001365">
    <property type="entry name" value="DHDPS"/>
    <property type="match status" value="1"/>
</dbReference>
<evidence type="ECO:0000313" key="4">
    <source>
        <dbReference type="Proteomes" id="UP000730482"/>
    </source>
</evidence>
<gene>
    <name evidence="3" type="ORF">KGQ19_25810</name>
</gene>
<dbReference type="RefSeq" id="WP_212012753.1">
    <property type="nucleotide sequence ID" value="NZ_JAAFYZ010000097.1"/>
</dbReference>
<dbReference type="SMART" id="SM01130">
    <property type="entry name" value="DHDPS"/>
    <property type="match status" value="1"/>
</dbReference>
<dbReference type="PANTHER" id="PTHR12128:SF19">
    <property type="entry name" value="5-DEHYDRO-4-DEOXYGLUCARATE DEHYDRATASE 2-RELATED"/>
    <property type="match status" value="1"/>
</dbReference>
<evidence type="ECO:0000256" key="2">
    <source>
        <dbReference type="PIRNR" id="PIRNR001365"/>
    </source>
</evidence>
<dbReference type="Pfam" id="PF00701">
    <property type="entry name" value="DHDPS"/>
    <property type="match status" value="1"/>
</dbReference>
<comment type="similarity">
    <text evidence="2">Belongs to the DapA family.</text>
</comment>
<sequence length="317" mass="33153">MTAASQDPTPPTPPNLAHQRDRLATLVAIPVTPFTPDGAVDWDGHAAVLRRLVEHGVQAVTPNGNTGEFHTLGDAERRRAVESAVAAVDGQAEVVAGVGLDLAGAVDAAGHAARAGASALMIHQPVHPYRSAEGWIEYHRAIADTVPGLGIVLYVRDARISGEHIATLAGHSPNVIGVKYAVPDSVSFASVARDAGLDAFAWIAGLAELSAPGCFAVGATGFTSGLVNVAPRLSLAMLDALRGGDFAKAMLLWETVREFEELRGADAGADNVSVVKEALAQLGIIDRHVRPPSRSLPQPLRDRIGAVLDQWRAGGWL</sequence>
<organism evidence="3 4">
    <name type="scientific">Catenulispora pinistramenti</name>
    <dbReference type="NCBI Taxonomy" id="2705254"/>
    <lineage>
        <taxon>Bacteria</taxon>
        <taxon>Bacillati</taxon>
        <taxon>Actinomycetota</taxon>
        <taxon>Actinomycetes</taxon>
        <taxon>Catenulisporales</taxon>
        <taxon>Catenulisporaceae</taxon>
        <taxon>Catenulispora</taxon>
    </lineage>
</organism>
<name>A0ABS5KWC5_9ACTN</name>
<reference evidence="3 4" key="1">
    <citation type="submission" date="2020-02" db="EMBL/GenBank/DDBJ databases">
        <title>Acidophilic actinobacteria isolated from forest soil.</title>
        <authorList>
            <person name="Golinska P."/>
        </authorList>
    </citation>
    <scope>NUCLEOTIDE SEQUENCE [LARGE SCALE GENOMIC DNA]</scope>
    <source>
        <strain evidence="3 4">NL8</strain>
    </source>
</reference>
<dbReference type="InterPro" id="IPR002220">
    <property type="entry name" value="DapA-like"/>
</dbReference>
<evidence type="ECO:0000256" key="1">
    <source>
        <dbReference type="ARBA" id="ARBA00023239"/>
    </source>
</evidence>
<dbReference type="CDD" id="cd00408">
    <property type="entry name" value="DHDPS-like"/>
    <property type="match status" value="1"/>
</dbReference>
<proteinExistence type="inferred from homology"/>
<dbReference type="EMBL" id="JAAFYZ010000097">
    <property type="protein sequence ID" value="MBS2550289.1"/>
    <property type="molecule type" value="Genomic_DNA"/>
</dbReference>
<dbReference type="Proteomes" id="UP000730482">
    <property type="component" value="Unassembled WGS sequence"/>
</dbReference>
<comment type="caution">
    <text evidence="3">The sequence shown here is derived from an EMBL/GenBank/DDBJ whole genome shotgun (WGS) entry which is preliminary data.</text>
</comment>
<dbReference type="PANTHER" id="PTHR12128">
    <property type="entry name" value="DIHYDRODIPICOLINATE SYNTHASE"/>
    <property type="match status" value="1"/>
</dbReference>
<accession>A0ABS5KWC5</accession>
<keyword evidence="4" id="KW-1185">Reference proteome</keyword>
<dbReference type="InterPro" id="IPR013785">
    <property type="entry name" value="Aldolase_TIM"/>
</dbReference>
<protein>
    <submittedName>
        <fullName evidence="3">Dihydrodipicolinate synthase family protein</fullName>
    </submittedName>
</protein>
<dbReference type="Gene3D" id="3.20.20.70">
    <property type="entry name" value="Aldolase class I"/>
    <property type="match status" value="1"/>
</dbReference>
<keyword evidence="1 2" id="KW-0456">Lyase</keyword>
<dbReference type="SUPFAM" id="SSF51569">
    <property type="entry name" value="Aldolase"/>
    <property type="match status" value="1"/>
</dbReference>
<evidence type="ECO:0000313" key="3">
    <source>
        <dbReference type="EMBL" id="MBS2550289.1"/>
    </source>
</evidence>